<feature type="compositionally biased region" description="Basic and acidic residues" evidence="1">
    <location>
        <begin position="240"/>
        <end position="249"/>
    </location>
</feature>
<feature type="compositionally biased region" description="Polar residues" evidence="1">
    <location>
        <begin position="418"/>
        <end position="429"/>
    </location>
</feature>
<keyword evidence="3" id="KW-1185">Reference proteome</keyword>
<feature type="compositionally biased region" description="Basic residues" evidence="1">
    <location>
        <begin position="124"/>
        <end position="137"/>
    </location>
</feature>
<proteinExistence type="predicted"/>
<feature type="compositionally biased region" description="Polar residues" evidence="1">
    <location>
        <begin position="94"/>
        <end position="109"/>
    </location>
</feature>
<evidence type="ECO:0000256" key="1">
    <source>
        <dbReference type="SAM" id="MobiDB-lite"/>
    </source>
</evidence>
<organism evidence="2 3">
    <name type="scientific">Clohesyomyces aquaticus</name>
    <dbReference type="NCBI Taxonomy" id="1231657"/>
    <lineage>
        <taxon>Eukaryota</taxon>
        <taxon>Fungi</taxon>
        <taxon>Dikarya</taxon>
        <taxon>Ascomycota</taxon>
        <taxon>Pezizomycotina</taxon>
        <taxon>Dothideomycetes</taxon>
        <taxon>Pleosporomycetidae</taxon>
        <taxon>Pleosporales</taxon>
        <taxon>Lindgomycetaceae</taxon>
        <taxon>Clohesyomyces</taxon>
    </lineage>
</organism>
<sequence>MPSTLGSKFESLQSWLDIYGTAEYVVYKREAASPHLSYEDWASSQHALGPYLYHLTLDAWDEESSSDAEDVETMEAMEPVKPASLELPEPTPAKTVTTNGNGTLSAPGSTTFAVANSEELFGPAKKRKQKKKSKFKTTKFISPEDEDSDPAAHSPLIEAATPASAAATPDGRSPSSEQPGRRTLRVRTPAQQRPYFHTAKLFEDQVEELDSDDNLMLPTKPTKPSKLRLSLVATPASDSDAQHDVHMQDQENDYPSQPASATRSVSSGKRWKKTVDEEDDDYVGKPRKQPVSAKKPIPRGKSKKVPLSEELVHSDSDDDSDRVGDEDRVTMLHDIAEQQPEKKRRKKPRARKKPLSEERVHSESDEVNDHVNGRHADTISRASPKKQLEKPRRKVGRPKKIRVTDEVKTEHEDAGKTASHNGTPAQNGNAGREYQENDANAVTPLRTGRKRTSSKFGSGASS</sequence>
<gene>
    <name evidence="2" type="ORF">BCR34DRAFT_563309</name>
</gene>
<feature type="compositionally biased region" description="Basic and acidic residues" evidence="1">
    <location>
        <begin position="354"/>
        <end position="378"/>
    </location>
</feature>
<feature type="region of interest" description="Disordered" evidence="1">
    <location>
        <begin position="210"/>
        <end position="462"/>
    </location>
</feature>
<accession>A0A1Y1ZR97</accession>
<evidence type="ECO:0000313" key="3">
    <source>
        <dbReference type="Proteomes" id="UP000193144"/>
    </source>
</evidence>
<evidence type="ECO:0000313" key="2">
    <source>
        <dbReference type="EMBL" id="ORY12750.1"/>
    </source>
</evidence>
<dbReference type="EMBL" id="MCFA01000048">
    <property type="protein sequence ID" value="ORY12750.1"/>
    <property type="molecule type" value="Genomic_DNA"/>
</dbReference>
<feature type="compositionally biased region" description="Basic residues" evidence="1">
    <location>
        <begin position="391"/>
        <end position="401"/>
    </location>
</feature>
<feature type="compositionally biased region" description="Basic and acidic residues" evidence="1">
    <location>
        <begin position="402"/>
        <end position="415"/>
    </location>
</feature>
<feature type="compositionally biased region" description="Basic residues" evidence="1">
    <location>
        <begin position="342"/>
        <end position="353"/>
    </location>
</feature>
<name>A0A1Y1ZR97_9PLEO</name>
<feature type="compositionally biased region" description="Low complexity" evidence="1">
    <location>
        <begin position="159"/>
        <end position="169"/>
    </location>
</feature>
<comment type="caution">
    <text evidence="2">The sequence shown here is derived from an EMBL/GenBank/DDBJ whole genome shotgun (WGS) entry which is preliminary data.</text>
</comment>
<feature type="compositionally biased region" description="Polar residues" evidence="1">
    <location>
        <begin position="253"/>
        <end position="267"/>
    </location>
</feature>
<dbReference type="Proteomes" id="UP000193144">
    <property type="component" value="Unassembled WGS sequence"/>
</dbReference>
<feature type="region of interest" description="Disordered" evidence="1">
    <location>
        <begin position="84"/>
        <end position="109"/>
    </location>
</feature>
<protein>
    <submittedName>
        <fullName evidence="2">Uncharacterized protein</fullName>
    </submittedName>
</protein>
<feature type="compositionally biased region" description="Basic and acidic residues" evidence="1">
    <location>
        <begin position="306"/>
        <end position="341"/>
    </location>
</feature>
<dbReference type="AlphaFoldDB" id="A0A1Y1ZR97"/>
<dbReference type="OrthoDB" id="3795696at2759"/>
<feature type="region of interest" description="Disordered" evidence="1">
    <location>
        <begin position="123"/>
        <end position="197"/>
    </location>
</feature>
<reference evidence="2 3" key="1">
    <citation type="submission" date="2016-07" db="EMBL/GenBank/DDBJ databases">
        <title>Pervasive Adenine N6-methylation of Active Genes in Fungi.</title>
        <authorList>
            <consortium name="DOE Joint Genome Institute"/>
            <person name="Mondo S.J."/>
            <person name="Dannebaum R.O."/>
            <person name="Kuo R.C."/>
            <person name="Labutti K."/>
            <person name="Haridas S."/>
            <person name="Kuo A."/>
            <person name="Salamov A."/>
            <person name="Ahrendt S.R."/>
            <person name="Lipzen A."/>
            <person name="Sullivan W."/>
            <person name="Andreopoulos W.B."/>
            <person name="Clum A."/>
            <person name="Lindquist E."/>
            <person name="Daum C."/>
            <person name="Ramamoorthy G.K."/>
            <person name="Gryganskyi A."/>
            <person name="Culley D."/>
            <person name="Magnuson J.K."/>
            <person name="James T.Y."/>
            <person name="O'Malley M.A."/>
            <person name="Stajich J.E."/>
            <person name="Spatafora J.W."/>
            <person name="Visel A."/>
            <person name="Grigoriev I.V."/>
        </authorList>
    </citation>
    <scope>NUCLEOTIDE SEQUENCE [LARGE SCALE GENOMIC DNA]</scope>
    <source>
        <strain evidence="2 3">CBS 115471</strain>
    </source>
</reference>